<evidence type="ECO:0000259" key="2">
    <source>
        <dbReference type="SMART" id="SM00645"/>
    </source>
</evidence>
<evidence type="ECO:0000256" key="1">
    <source>
        <dbReference type="SAM" id="MobiDB-lite"/>
    </source>
</evidence>
<dbReference type="AlphaFoldDB" id="A0A2A6RLB3"/>
<dbReference type="EMBL" id="NQWI01000023">
    <property type="protein sequence ID" value="PDW03723.1"/>
    <property type="molecule type" value="Genomic_DNA"/>
</dbReference>
<feature type="region of interest" description="Disordered" evidence="1">
    <location>
        <begin position="193"/>
        <end position="217"/>
    </location>
</feature>
<dbReference type="Pfam" id="PF00112">
    <property type="entry name" value="Peptidase_C1"/>
    <property type="match status" value="1"/>
</dbReference>
<dbReference type="SMART" id="SM00645">
    <property type="entry name" value="Pept_C1"/>
    <property type="match status" value="1"/>
</dbReference>
<dbReference type="RefSeq" id="WP_097643448.1">
    <property type="nucleotide sequence ID" value="NZ_NQWI01000023.1"/>
</dbReference>
<dbReference type="SUPFAM" id="SSF54001">
    <property type="entry name" value="Cysteine proteinases"/>
    <property type="match status" value="1"/>
</dbReference>
<sequence length="979" mass="106110">MALHPLDQISAIPAALRKRLAEEYWITSVEELIATARSSNAQYGSGLAALALALGMSEANLRALVEFVRQQSPPEALSFSVPVSIEHGSGLVLGDYRNPDAAAFSIPTSLPAEVPPLGDLPPPGDQGVRNTCVAFALAASFQVVSQAPTPLSEQFLYWACKEVDGVPGDHGTLPLVAFEVLRETGICLAETWPYAPSPRDHDNPGHGPPPPEAQSEAPLRRVERFHPLPPNNINVLKDVIAKGWPILVGLDIREHWEDSWQATHLGRLRPALPGERDRGGHALCLLGYRNDPSAPGGGYFIARNSWGATWANGNSDGPGLCHVPYRLMHSNGLLALALERVRVATPPPRPPDASVGKAGQAAQAAPDLAQLYAEAKELHTRMGLLVERLAGLLDPSAAPRPNPAPAALPDQAERTSAPSRPAASGAAQALKRGASGPLVLLSGAQGSAGEQLYPNGLMPEGKPLLQIDAATAARLAQGKAGQESREHQSLYRNKAYYATNHFAGTIAEVDPSWVETARWAVVINATEPASLLKAIWPLIEHRMRQMGHATPKVDFREGETAGAWYQRHTNAGSLTLQRKDWGRVPPVLIYTPGERAGSWLARHKVGQGPVDPARGVPYYLLLLGRPGPLHDQDQAYIPLSFQYDLDFFWAVGRLCFSDELGQHRLVDYTTYAERLVGFEQLGDAAAAARLRPEVAYVGTRHDMDMATERSADELVRPLAEWSSTADALPQQRGIGHQLLLGATATRNNFERLLSGGSDGRPPAILFTACHGLGLPLNHTDLLMHQGSLVMADWSGIGNVSRDHWFAAEDLGNLSGGPKLEGSFVCLFACYGAGCPDYDEFIFDASMERPRIAPFPLIAQLPQQLLLNGALGVLGHVERAWTYSFSSTEGARAQTQGFEDIIGRLLQGRPLGDATDQFNTLQGQRAMMLTEELNNIKFNKQVEPLELAQLWVARNDARNYIVLGDPAARLPYERPERLLT</sequence>
<keyword evidence="4" id="KW-1185">Reference proteome</keyword>
<proteinExistence type="predicted"/>
<dbReference type="GO" id="GO:0008234">
    <property type="term" value="F:cysteine-type peptidase activity"/>
    <property type="evidence" value="ECO:0007669"/>
    <property type="project" value="InterPro"/>
</dbReference>
<name>A0A2A6RLB3_9CHLR</name>
<evidence type="ECO:0000313" key="4">
    <source>
        <dbReference type="Proteomes" id="UP000220527"/>
    </source>
</evidence>
<accession>A0A2A6RLB3</accession>
<feature type="region of interest" description="Disordered" evidence="1">
    <location>
        <begin position="396"/>
        <end position="428"/>
    </location>
</feature>
<reference evidence="4" key="1">
    <citation type="submission" date="2017-08" db="EMBL/GenBank/DDBJ databases">
        <authorList>
            <person name="Grouzdev D.S."/>
            <person name="Gaisin V.A."/>
            <person name="Rysina M.S."/>
            <person name="Gorlenko V.M."/>
        </authorList>
    </citation>
    <scope>NUCLEOTIDE SEQUENCE [LARGE SCALE GENOMIC DNA]</scope>
    <source>
        <strain evidence="4">Kir15-3F</strain>
    </source>
</reference>
<dbReference type="CDD" id="cd02619">
    <property type="entry name" value="Peptidase_C1"/>
    <property type="match status" value="1"/>
</dbReference>
<comment type="caution">
    <text evidence="3">The sequence shown here is derived from an EMBL/GenBank/DDBJ whole genome shotgun (WGS) entry which is preliminary data.</text>
</comment>
<feature type="compositionally biased region" description="Low complexity" evidence="1">
    <location>
        <begin position="407"/>
        <end position="428"/>
    </location>
</feature>
<feature type="domain" description="Peptidase C1A papain C-terminal" evidence="2">
    <location>
        <begin position="110"/>
        <end position="333"/>
    </location>
</feature>
<dbReference type="Proteomes" id="UP000220527">
    <property type="component" value="Unassembled WGS sequence"/>
</dbReference>
<organism evidence="3 4">
    <name type="scientific">Candidatus Viridilinea mediisalina</name>
    <dbReference type="NCBI Taxonomy" id="2024553"/>
    <lineage>
        <taxon>Bacteria</taxon>
        <taxon>Bacillati</taxon>
        <taxon>Chloroflexota</taxon>
        <taxon>Chloroflexia</taxon>
        <taxon>Chloroflexales</taxon>
        <taxon>Chloroflexineae</taxon>
        <taxon>Oscillochloridaceae</taxon>
        <taxon>Candidatus Viridilinea</taxon>
    </lineage>
</organism>
<dbReference type="GO" id="GO:0006508">
    <property type="term" value="P:proteolysis"/>
    <property type="evidence" value="ECO:0007669"/>
    <property type="project" value="InterPro"/>
</dbReference>
<gene>
    <name evidence="3" type="ORF">CJ255_07395</name>
</gene>
<dbReference type="OrthoDB" id="3648721at2"/>
<protein>
    <recommendedName>
        <fullName evidence="2">Peptidase C1A papain C-terminal domain-containing protein</fullName>
    </recommendedName>
</protein>
<evidence type="ECO:0000313" key="3">
    <source>
        <dbReference type="EMBL" id="PDW03723.1"/>
    </source>
</evidence>
<dbReference type="Gene3D" id="3.90.70.10">
    <property type="entry name" value="Cysteine proteinases"/>
    <property type="match status" value="1"/>
</dbReference>
<dbReference type="InterPro" id="IPR038765">
    <property type="entry name" value="Papain-like_cys_pep_sf"/>
</dbReference>
<dbReference type="InterPro" id="IPR000668">
    <property type="entry name" value="Peptidase_C1A_C"/>
</dbReference>